<evidence type="ECO:0000313" key="13">
    <source>
        <dbReference type="EMBL" id="KAL2050421.1"/>
    </source>
</evidence>
<dbReference type="PANTHER" id="PTHR43562:SF3">
    <property type="entry name" value="SODIUM ION_PROTON EXCHANGER (EUROFUNG)"/>
    <property type="match status" value="1"/>
</dbReference>
<feature type="compositionally biased region" description="Polar residues" evidence="10">
    <location>
        <begin position="344"/>
        <end position="354"/>
    </location>
</feature>
<evidence type="ECO:0000256" key="1">
    <source>
        <dbReference type="ARBA" id="ARBA00004141"/>
    </source>
</evidence>
<evidence type="ECO:0000256" key="2">
    <source>
        <dbReference type="ARBA" id="ARBA00022448"/>
    </source>
</evidence>
<feature type="region of interest" description="Disordered" evidence="10">
    <location>
        <begin position="450"/>
        <end position="487"/>
    </location>
</feature>
<evidence type="ECO:0000256" key="4">
    <source>
        <dbReference type="ARBA" id="ARBA00022692"/>
    </source>
</evidence>
<feature type="transmembrane region" description="Helical" evidence="11">
    <location>
        <begin position="124"/>
        <end position="145"/>
    </location>
</feature>
<keyword evidence="2" id="KW-0813">Transport</keyword>
<evidence type="ECO:0000259" key="12">
    <source>
        <dbReference type="Pfam" id="PF00999"/>
    </source>
</evidence>
<gene>
    <name evidence="13" type="ORF">ABVK25_009255</name>
</gene>
<feature type="compositionally biased region" description="Low complexity" evidence="10">
    <location>
        <begin position="311"/>
        <end position="322"/>
    </location>
</feature>
<feature type="region of interest" description="Disordered" evidence="10">
    <location>
        <begin position="290"/>
        <end position="354"/>
    </location>
</feature>
<protein>
    <recommendedName>
        <fullName evidence="12">Cation/H+ exchanger transmembrane domain-containing protein</fullName>
    </recommendedName>
</protein>
<keyword evidence="5 11" id="KW-1133">Transmembrane helix</keyword>
<sequence>MTAALAYETPGILTILIWSSFFVVLNVINVLLDKAIYCGLVGQIFIGVTWGKPGGNLLEDEAEKIVVLLGYLGLILLVYEGGLSISFSAVKSNLVLSLAVAFTGICLPIAFSFSLSALADASSLQAFAAGAALCSTSLGTTFTVLSTSGLIATRLGTVLTTAAMLDDVVGLIMVQVISNIWSNASSFSSITVVRPVTTSVGLVIILLLACRFVVRPATHWLNGRRKTYEKGPLQRILSYKQTSLVIHTSILVAMVSGASCAGTSDSFAAYLAGASISWWDSDVQHLSQTPNDALVSPITDTTRGDNKEEPAGPAVAARAEAPGKNVGEEPIPETDNGRQRVSTDQRLATQDPADSSGTAIFDEYYKPAMEKILKPFFFASIGFSIPITRMFCGFVVWRGLVYTVLMLLGKAFTGLWLVRFQSPSPVVPSSWRALAMPQIHCWGPQRARQGASTSDATQCGTMPGPGTQNEANNGTADATHPKHRKMLPKPRSLYPASILGGAMVSRGEIGFLIASLAESKGTFKSISSQTATSGDEASEIFLIVVWAITLCTIIGPLSVGTLVRRVRKLQRQQQDTNTTIDPLGVWGIGLKSST</sequence>
<evidence type="ECO:0000313" key="14">
    <source>
        <dbReference type="Proteomes" id="UP001590951"/>
    </source>
</evidence>
<feature type="transmembrane region" description="Helical" evidence="11">
    <location>
        <begin position="540"/>
        <end position="563"/>
    </location>
</feature>
<keyword evidence="7" id="KW-0406">Ion transport</keyword>
<evidence type="ECO:0000256" key="8">
    <source>
        <dbReference type="ARBA" id="ARBA00023136"/>
    </source>
</evidence>
<keyword evidence="9" id="KW-0739">Sodium transport</keyword>
<dbReference type="Gene3D" id="1.20.1530.20">
    <property type="match status" value="2"/>
</dbReference>
<feature type="compositionally biased region" description="Polar residues" evidence="10">
    <location>
        <begin position="450"/>
        <end position="476"/>
    </location>
</feature>
<name>A0ABR4B043_9LECA</name>
<keyword evidence="4 11" id="KW-0812">Transmembrane</keyword>
<evidence type="ECO:0000256" key="5">
    <source>
        <dbReference type="ARBA" id="ARBA00022989"/>
    </source>
</evidence>
<keyword evidence="8 11" id="KW-0472">Membrane</keyword>
<comment type="caution">
    <text evidence="13">The sequence shown here is derived from an EMBL/GenBank/DDBJ whole genome shotgun (WGS) entry which is preliminary data.</text>
</comment>
<evidence type="ECO:0000256" key="6">
    <source>
        <dbReference type="ARBA" id="ARBA00023053"/>
    </source>
</evidence>
<keyword evidence="3" id="KW-0050">Antiport</keyword>
<feature type="transmembrane region" description="Helical" evidence="11">
    <location>
        <begin position="157"/>
        <end position="181"/>
    </location>
</feature>
<keyword evidence="14" id="KW-1185">Reference proteome</keyword>
<feature type="transmembrane region" description="Helical" evidence="11">
    <location>
        <begin position="12"/>
        <end position="28"/>
    </location>
</feature>
<evidence type="ECO:0000256" key="10">
    <source>
        <dbReference type="SAM" id="MobiDB-lite"/>
    </source>
</evidence>
<feature type="transmembrane region" description="Helical" evidence="11">
    <location>
        <begin position="94"/>
        <end position="118"/>
    </location>
</feature>
<dbReference type="EMBL" id="JBHFEH010000047">
    <property type="protein sequence ID" value="KAL2050421.1"/>
    <property type="molecule type" value="Genomic_DNA"/>
</dbReference>
<evidence type="ECO:0000256" key="9">
    <source>
        <dbReference type="ARBA" id="ARBA00023201"/>
    </source>
</evidence>
<dbReference type="Proteomes" id="UP001590951">
    <property type="component" value="Unassembled WGS sequence"/>
</dbReference>
<feature type="transmembrane region" description="Helical" evidence="11">
    <location>
        <begin position="35"/>
        <end position="53"/>
    </location>
</feature>
<comment type="subcellular location">
    <subcellularLocation>
        <location evidence="1">Membrane</location>
        <topology evidence="1">Multi-pass membrane protein</topology>
    </subcellularLocation>
</comment>
<feature type="domain" description="Cation/H+ exchanger transmembrane" evidence="12">
    <location>
        <begin position="39"/>
        <end position="288"/>
    </location>
</feature>
<evidence type="ECO:0000256" key="11">
    <source>
        <dbReference type="SAM" id="Phobius"/>
    </source>
</evidence>
<evidence type="ECO:0000256" key="7">
    <source>
        <dbReference type="ARBA" id="ARBA00023065"/>
    </source>
</evidence>
<reference evidence="13 14" key="1">
    <citation type="submission" date="2024-09" db="EMBL/GenBank/DDBJ databases">
        <title>Rethinking Asexuality: The Enigmatic Case of Functional Sexual Genes in Lepraria (Stereocaulaceae).</title>
        <authorList>
            <person name="Doellman M."/>
            <person name="Sun Y."/>
            <person name="Barcenas-Pena A."/>
            <person name="Lumbsch H.T."/>
            <person name="Grewe F."/>
        </authorList>
    </citation>
    <scope>NUCLEOTIDE SEQUENCE [LARGE SCALE GENOMIC DNA]</scope>
    <source>
        <strain evidence="13 14">Grewe 0041</strain>
    </source>
</reference>
<keyword evidence="6" id="KW-0915">Sodium</keyword>
<proteinExistence type="predicted"/>
<feature type="transmembrane region" description="Helical" evidence="11">
    <location>
        <begin position="65"/>
        <end position="87"/>
    </location>
</feature>
<dbReference type="InterPro" id="IPR006153">
    <property type="entry name" value="Cation/H_exchanger_TM"/>
</dbReference>
<dbReference type="InterPro" id="IPR038770">
    <property type="entry name" value="Na+/solute_symporter_sf"/>
</dbReference>
<feature type="transmembrane region" description="Helical" evidence="11">
    <location>
        <begin position="193"/>
        <end position="214"/>
    </location>
</feature>
<dbReference type="PANTHER" id="PTHR43562">
    <property type="entry name" value="NAPA-TYPE SODIUM/HYDROGEN ANTIPORTER"/>
    <property type="match status" value="1"/>
</dbReference>
<dbReference type="Pfam" id="PF00999">
    <property type="entry name" value="Na_H_Exchanger"/>
    <property type="match status" value="1"/>
</dbReference>
<evidence type="ECO:0000256" key="3">
    <source>
        <dbReference type="ARBA" id="ARBA00022449"/>
    </source>
</evidence>
<organism evidence="13 14">
    <name type="scientific">Lepraria finkii</name>
    <dbReference type="NCBI Taxonomy" id="1340010"/>
    <lineage>
        <taxon>Eukaryota</taxon>
        <taxon>Fungi</taxon>
        <taxon>Dikarya</taxon>
        <taxon>Ascomycota</taxon>
        <taxon>Pezizomycotina</taxon>
        <taxon>Lecanoromycetes</taxon>
        <taxon>OSLEUM clade</taxon>
        <taxon>Lecanoromycetidae</taxon>
        <taxon>Lecanorales</taxon>
        <taxon>Lecanorineae</taxon>
        <taxon>Stereocaulaceae</taxon>
        <taxon>Lepraria</taxon>
    </lineage>
</organism>
<feature type="transmembrane region" description="Helical" evidence="11">
    <location>
        <begin position="402"/>
        <end position="420"/>
    </location>
</feature>
<accession>A0ABR4B043</accession>